<dbReference type="PANTHER" id="PTHR11240">
    <property type="entry name" value="RIBONUCLEASE T2"/>
    <property type="match status" value="1"/>
</dbReference>
<dbReference type="SUPFAM" id="SSF55895">
    <property type="entry name" value="Ribonuclease Rh-like"/>
    <property type="match status" value="1"/>
</dbReference>
<dbReference type="InterPro" id="IPR036430">
    <property type="entry name" value="RNase_T2-like_sf"/>
</dbReference>
<protein>
    <submittedName>
        <fullName evidence="4">Ribonuclease T(2)</fullName>
    </submittedName>
</protein>
<comment type="caution">
    <text evidence="4">The sequence shown here is derived from an EMBL/GenBank/DDBJ whole genome shotgun (WGS) entry which is preliminary data.</text>
</comment>
<reference evidence="4 5" key="1">
    <citation type="submission" date="2019-05" db="EMBL/GenBank/DDBJ databases">
        <title>Mycolicibacterium sphagni ENV482 genome assembly.</title>
        <authorList>
            <person name="Chen W."/>
            <person name="Faulkner N.W."/>
            <person name="Hyman M.R."/>
        </authorList>
    </citation>
    <scope>NUCLEOTIDE SEQUENCE [LARGE SCALE GENOMIC DNA]</scope>
    <source>
        <strain evidence="4 5">ENV482</strain>
    </source>
</reference>
<dbReference type="EMBL" id="VBSB01000012">
    <property type="protein sequence ID" value="NTY61846.1"/>
    <property type="molecule type" value="Genomic_DNA"/>
</dbReference>
<keyword evidence="3" id="KW-0472">Membrane</keyword>
<comment type="similarity">
    <text evidence="1 2">Belongs to the RNase T2 family.</text>
</comment>
<feature type="transmembrane region" description="Helical" evidence="3">
    <location>
        <begin position="6"/>
        <end position="30"/>
    </location>
</feature>
<keyword evidence="5" id="KW-1185">Reference proteome</keyword>
<evidence type="ECO:0000313" key="4">
    <source>
        <dbReference type="EMBL" id="NTY61846.1"/>
    </source>
</evidence>
<dbReference type="RefSeq" id="WP_174399584.1">
    <property type="nucleotide sequence ID" value="NZ_VBSB01000012.1"/>
</dbReference>
<organism evidence="4 5">
    <name type="scientific">Mycolicibacterium sphagni</name>
    <dbReference type="NCBI Taxonomy" id="1786"/>
    <lineage>
        <taxon>Bacteria</taxon>
        <taxon>Bacillati</taxon>
        <taxon>Actinomycetota</taxon>
        <taxon>Actinomycetes</taxon>
        <taxon>Mycobacteriales</taxon>
        <taxon>Mycobacteriaceae</taxon>
        <taxon>Mycolicibacterium</taxon>
    </lineage>
</organism>
<evidence type="ECO:0000256" key="2">
    <source>
        <dbReference type="RuleBase" id="RU004328"/>
    </source>
</evidence>
<evidence type="ECO:0000313" key="5">
    <source>
        <dbReference type="Proteomes" id="UP000708347"/>
    </source>
</evidence>
<dbReference type="Gene3D" id="3.90.730.10">
    <property type="entry name" value="Ribonuclease T2-like"/>
    <property type="match status" value="1"/>
</dbReference>
<evidence type="ECO:0000256" key="3">
    <source>
        <dbReference type="SAM" id="Phobius"/>
    </source>
</evidence>
<keyword evidence="3" id="KW-0812">Transmembrane</keyword>
<sequence>MRRGDAAVLSISTVLGAMAVAAIVVSVLVVDQPRVPPKRVMAESSSSLLVVTWGPALCKVDPANAGCRSGHVGSLGPAFVLHGLWPQPPEQQFCGVPKSSGQDPGLPALNLPQNVQVDLQSMMSDAAIMAPHEWSAHGTCSGVPPADYFSIVTTLAEQATTVLDPVFRHADGGRVSLTAVRDRFDTQFGRDAGKRVSMNCRDSRGDGMVAYEVHLSLPPVAELRNVSSSLALGDLLGKGPTVLPGCLLGRVP</sequence>
<dbReference type="InterPro" id="IPR001568">
    <property type="entry name" value="RNase_T2-like"/>
</dbReference>
<gene>
    <name evidence="4" type="ORF">FEG63_20075</name>
</gene>
<proteinExistence type="inferred from homology"/>
<dbReference type="Proteomes" id="UP000708347">
    <property type="component" value="Unassembled WGS sequence"/>
</dbReference>
<accession>A0ABX2K457</accession>
<dbReference type="Pfam" id="PF00445">
    <property type="entry name" value="Ribonuclease_T2"/>
    <property type="match status" value="1"/>
</dbReference>
<name>A0ABX2K457_9MYCO</name>
<evidence type="ECO:0000256" key="1">
    <source>
        <dbReference type="ARBA" id="ARBA00007469"/>
    </source>
</evidence>
<dbReference type="PANTHER" id="PTHR11240:SF22">
    <property type="entry name" value="RIBONUCLEASE T2"/>
    <property type="match status" value="1"/>
</dbReference>
<keyword evidence="3" id="KW-1133">Transmembrane helix</keyword>